<dbReference type="EMBL" id="QFNN01000035">
    <property type="protein sequence ID" value="PZO90146.1"/>
    <property type="molecule type" value="Genomic_DNA"/>
</dbReference>
<evidence type="ECO:0000259" key="7">
    <source>
        <dbReference type="PROSITE" id="PS50893"/>
    </source>
</evidence>
<evidence type="ECO:0000256" key="3">
    <source>
        <dbReference type="ARBA" id="ARBA00022748"/>
    </source>
</evidence>
<dbReference type="PANTHER" id="PTHR43499:SF1">
    <property type="entry name" value="ABC TRANSPORTER I FAMILY MEMBER 1"/>
    <property type="match status" value="1"/>
</dbReference>
<evidence type="ECO:0000256" key="4">
    <source>
        <dbReference type="ARBA" id="ARBA00022840"/>
    </source>
</evidence>
<dbReference type="GO" id="GO:0022857">
    <property type="term" value="F:transmembrane transporter activity"/>
    <property type="evidence" value="ECO:0007669"/>
    <property type="project" value="InterPro"/>
</dbReference>
<accession>A0A2W5AA00</accession>
<dbReference type="GO" id="GO:0017004">
    <property type="term" value="P:cytochrome complex assembly"/>
    <property type="evidence" value="ECO:0007669"/>
    <property type="project" value="UniProtKB-KW"/>
</dbReference>
<dbReference type="InterPro" id="IPR005895">
    <property type="entry name" value="ABC_transptr_haem_export_CcmA"/>
</dbReference>
<keyword evidence="1" id="KW-0813">Transport</keyword>
<feature type="domain" description="ABC transporter" evidence="7">
    <location>
        <begin position="6"/>
        <end position="192"/>
    </location>
</feature>
<keyword evidence="5" id="KW-1278">Translocase</keyword>
<dbReference type="PROSITE" id="PS50893">
    <property type="entry name" value="ABC_TRANSPORTER_2"/>
    <property type="match status" value="1"/>
</dbReference>
<dbReference type="Gene3D" id="3.40.50.300">
    <property type="entry name" value="P-loop containing nucleotide triphosphate hydrolases"/>
    <property type="match status" value="1"/>
</dbReference>
<evidence type="ECO:0000256" key="6">
    <source>
        <dbReference type="ARBA" id="ARBA00023136"/>
    </source>
</evidence>
<organism evidence="8 9">
    <name type="scientific">Sphingomonas sanxanigenens</name>
    <dbReference type="NCBI Taxonomy" id="397260"/>
    <lineage>
        <taxon>Bacteria</taxon>
        <taxon>Pseudomonadati</taxon>
        <taxon>Pseudomonadota</taxon>
        <taxon>Alphaproteobacteria</taxon>
        <taxon>Sphingomonadales</taxon>
        <taxon>Sphingomonadaceae</taxon>
        <taxon>Sphingomonas</taxon>
    </lineage>
</organism>
<protein>
    <submittedName>
        <fullName evidence="8">Heme ABC exporter ATP-binding protein CcmA</fullName>
    </submittedName>
</protein>
<dbReference type="SMART" id="SM00382">
    <property type="entry name" value="AAA"/>
    <property type="match status" value="1"/>
</dbReference>
<comment type="caution">
    <text evidence="8">The sequence shown here is derived from an EMBL/GenBank/DDBJ whole genome shotgun (WGS) entry which is preliminary data.</text>
</comment>
<dbReference type="NCBIfam" id="TIGR01189">
    <property type="entry name" value="ccmA"/>
    <property type="match status" value="1"/>
</dbReference>
<dbReference type="InterPro" id="IPR003593">
    <property type="entry name" value="AAA+_ATPase"/>
</dbReference>
<dbReference type="InterPro" id="IPR003439">
    <property type="entry name" value="ABC_transporter-like_ATP-bd"/>
</dbReference>
<gene>
    <name evidence="8" type="primary">ccmA</name>
    <name evidence="8" type="ORF">DI623_07815</name>
</gene>
<sequence length="195" mass="19225">MSEARLAFDRVACARGGRILFDAMSFALGPGDAALVTGPNGAGKSSLLRLAAGLLRAAGGEVARQGAVALADEALALDARLPLAAALDFWAGIDGALARLDGAMAAMGIAHLAPVPVRILSTGQRKRAALARVIASGAPIWLLDEPGNGLDGDGLALLESAVVAHRAGGGLVLAATHMPIAMPGAAAIGVGMAAA</sequence>
<name>A0A2W5AA00_9SPHN</name>
<dbReference type="GO" id="GO:0016887">
    <property type="term" value="F:ATP hydrolysis activity"/>
    <property type="evidence" value="ECO:0007669"/>
    <property type="project" value="InterPro"/>
</dbReference>
<dbReference type="AlphaFoldDB" id="A0A2W5AA00"/>
<evidence type="ECO:0000313" key="8">
    <source>
        <dbReference type="EMBL" id="PZO90146.1"/>
    </source>
</evidence>
<evidence type="ECO:0000256" key="2">
    <source>
        <dbReference type="ARBA" id="ARBA00022741"/>
    </source>
</evidence>
<keyword evidence="4 8" id="KW-0067">ATP-binding</keyword>
<dbReference type="Pfam" id="PF00005">
    <property type="entry name" value="ABC_tran"/>
    <property type="match status" value="1"/>
</dbReference>
<dbReference type="Proteomes" id="UP000249066">
    <property type="component" value="Unassembled WGS sequence"/>
</dbReference>
<proteinExistence type="predicted"/>
<evidence type="ECO:0000313" key="9">
    <source>
        <dbReference type="Proteomes" id="UP000249066"/>
    </source>
</evidence>
<reference evidence="8 9" key="1">
    <citation type="submission" date="2017-08" db="EMBL/GenBank/DDBJ databases">
        <title>Infants hospitalized years apart are colonized by the same room-sourced microbial strains.</title>
        <authorList>
            <person name="Brooks B."/>
            <person name="Olm M.R."/>
            <person name="Firek B.A."/>
            <person name="Baker R."/>
            <person name="Thomas B.C."/>
            <person name="Morowitz M.J."/>
            <person name="Banfield J.F."/>
        </authorList>
    </citation>
    <scope>NUCLEOTIDE SEQUENCE [LARGE SCALE GENOMIC DNA]</scope>
    <source>
        <strain evidence="8">S2_018_000_R2_101</strain>
    </source>
</reference>
<dbReference type="SUPFAM" id="SSF52540">
    <property type="entry name" value="P-loop containing nucleoside triphosphate hydrolases"/>
    <property type="match status" value="1"/>
</dbReference>
<keyword evidence="6" id="KW-0472">Membrane</keyword>
<dbReference type="GO" id="GO:0005524">
    <property type="term" value="F:ATP binding"/>
    <property type="evidence" value="ECO:0007669"/>
    <property type="project" value="UniProtKB-KW"/>
</dbReference>
<evidence type="ECO:0000256" key="5">
    <source>
        <dbReference type="ARBA" id="ARBA00022967"/>
    </source>
</evidence>
<keyword evidence="3" id="KW-0201">Cytochrome c-type biogenesis</keyword>
<dbReference type="PANTHER" id="PTHR43499">
    <property type="entry name" value="ABC TRANSPORTER I FAMILY MEMBER 1"/>
    <property type="match status" value="1"/>
</dbReference>
<evidence type="ECO:0000256" key="1">
    <source>
        <dbReference type="ARBA" id="ARBA00022448"/>
    </source>
</evidence>
<keyword evidence="2" id="KW-0547">Nucleotide-binding</keyword>
<dbReference type="InterPro" id="IPR027417">
    <property type="entry name" value="P-loop_NTPase"/>
</dbReference>